<evidence type="ECO:0000313" key="1">
    <source>
        <dbReference type="EMBL" id="PWJ61225.1"/>
    </source>
</evidence>
<accession>A0ABX5LD45</accession>
<dbReference type="EMBL" id="QGDV01000019">
    <property type="protein sequence ID" value="PWJ61225.1"/>
    <property type="molecule type" value="Genomic_DNA"/>
</dbReference>
<evidence type="ECO:0000313" key="2">
    <source>
        <dbReference type="Proteomes" id="UP000245674"/>
    </source>
</evidence>
<dbReference type="Proteomes" id="UP000245674">
    <property type="component" value="Unassembled WGS sequence"/>
</dbReference>
<name>A0ABX5LD45_9MICO</name>
<reference evidence="1 2" key="1">
    <citation type="submission" date="2018-03" db="EMBL/GenBank/DDBJ databases">
        <title>Genomic Encyclopedia of Type Strains, Phase III (KMG-III): the genomes of soil and plant-associated and newly described type strains.</title>
        <authorList>
            <person name="Whitman W."/>
        </authorList>
    </citation>
    <scope>NUCLEOTIDE SEQUENCE [LARGE SCALE GENOMIC DNA]</scope>
    <source>
        <strain evidence="1 2">VKM Ac-1602</strain>
    </source>
</reference>
<comment type="caution">
    <text evidence="1">The sequence shown here is derived from an EMBL/GenBank/DDBJ whole genome shotgun (WGS) entry which is preliminary data.</text>
</comment>
<gene>
    <name evidence="1" type="ORF">B0H03_11962</name>
</gene>
<proteinExistence type="predicted"/>
<sequence length="35" mass="4069">MPNETSFERLSKIQDENMGFTLEQVGDKEAYAKFD</sequence>
<protein>
    <submittedName>
        <fullName evidence="1">Uncharacterized protein</fullName>
    </submittedName>
</protein>
<keyword evidence="2" id="KW-1185">Reference proteome</keyword>
<organism evidence="1 2">
    <name type="scientific">Rathayibacter iranicus NCPPB 2253 = VKM Ac-1602</name>
    <dbReference type="NCBI Taxonomy" id="1328868"/>
    <lineage>
        <taxon>Bacteria</taxon>
        <taxon>Bacillati</taxon>
        <taxon>Actinomycetota</taxon>
        <taxon>Actinomycetes</taxon>
        <taxon>Micrococcales</taxon>
        <taxon>Microbacteriaceae</taxon>
        <taxon>Rathayibacter</taxon>
    </lineage>
</organism>